<comment type="caution">
    <text evidence="2">The sequence shown here is derived from an EMBL/GenBank/DDBJ whole genome shotgun (WGS) entry which is preliminary data.</text>
</comment>
<feature type="transmembrane region" description="Helical" evidence="1">
    <location>
        <begin position="1030"/>
        <end position="1048"/>
    </location>
</feature>
<gene>
    <name evidence="2" type="ORF">PROFUN_07829</name>
</gene>
<feature type="transmembrane region" description="Helical" evidence="1">
    <location>
        <begin position="850"/>
        <end position="874"/>
    </location>
</feature>
<dbReference type="AlphaFoldDB" id="A0A2P6NL93"/>
<keyword evidence="1" id="KW-1133">Transmembrane helix</keyword>
<keyword evidence="3" id="KW-1185">Reference proteome</keyword>
<dbReference type="InParanoid" id="A0A2P6NL93"/>
<protein>
    <submittedName>
        <fullName evidence="2">Uncharacterized protein</fullName>
    </submittedName>
</protein>
<keyword evidence="1" id="KW-0812">Transmembrane</keyword>
<proteinExistence type="predicted"/>
<reference evidence="2 3" key="1">
    <citation type="journal article" date="2018" name="Genome Biol. Evol.">
        <title>Multiple Roots of Fruiting Body Formation in Amoebozoa.</title>
        <authorList>
            <person name="Hillmann F."/>
            <person name="Forbes G."/>
            <person name="Novohradska S."/>
            <person name="Ferling I."/>
            <person name="Riege K."/>
            <person name="Groth M."/>
            <person name="Westermann M."/>
            <person name="Marz M."/>
            <person name="Spaller T."/>
            <person name="Winckler T."/>
            <person name="Schaap P."/>
            <person name="Glockner G."/>
        </authorList>
    </citation>
    <scope>NUCLEOTIDE SEQUENCE [LARGE SCALE GENOMIC DNA]</scope>
    <source>
        <strain evidence="2 3">Jena</strain>
    </source>
</reference>
<dbReference type="EMBL" id="MDYQ01000057">
    <property type="protein sequence ID" value="PRP84727.1"/>
    <property type="molecule type" value="Genomic_DNA"/>
</dbReference>
<keyword evidence="1" id="KW-0472">Membrane</keyword>
<dbReference type="OrthoDB" id="34707at2759"/>
<sequence>MKAWCTRTEQYGTIGVFNSLASVAHIGFTTFRGDIKDFQTLRRLTHNEQPLLEGLPLGKFASEVEEDCIPSASQKLNQMLNRSLCLFLFLYIASSLDVCEIYVDGLSGSDDASCGDLLHPCRNIPYNSTNVCLSSGQYNVTDRIPSKMQAWQNVDSDGQEPQIYCLNEVEVSCDVQASLYWHRLHINNCEVSGPDCTNITLKSLHLSHSVLKLSSSSISPNSTISDCLFNNTRLNLFHSSLSEQSVSTNVSSSPSLFRVSGNHMLGSSSLSFSDRATGVRSFQEIINNTCDLNNTLSSVGIKLLAKGVPDLKLVENRFGECDVQFTIFVSGDDATLISIENNWISALTLSKRGSNVQYTDLNIRHNALRYLIIESNGLPLVVQHNDIFICKILETGEEHTRGTHLITDNTFTELFFSSIHTMTTTSGDTNVTRNSISTAEFTFITRAVAKLHITDNVWTGPSLYPGKPALHVLQMTRCSLFIRNSSISGYGGGAINIGGTAFSDIRIDLLTSHSISHCGKGGITTTTEMSHVNLTSITLYNNTSPTAGGAILMSGHNTHVFLSHCNLIENRSPHSSALSLSADSLRMYNVNIIVQDDINDPLVDHSVLFLNGQYHYEGVSLWCTEERPCPTGTYFLGRGAVVEDEERGNKCETCPEKGVECLDGQTPKGKPNYWCGNNTAGQLICHNCPNGYCSQSDHLWNESCIGHRSGDLCGGCADGPQWIILLSSIPFIYVVILLFLPIGDGAVWKSLSYFVQTVPLLLKQERQNSVINIISSLFTAPTNLGSSPLGICVGQMNYILREFISLYIPSGTVALLVFSCLCALICRRVGCTMPRRRILLLTNALSERGMLSRCTTALVTAFLLMYSGLIASYLKLYFCIEIEPSRWIMYNAGTEKCDQPWRIALFCAASILLLPCPLILIFLRRKLKGTETATGGDVLMVLDGCYRDTRKYWESVYMLRRLAIAVAYVFITDERWSATVMRFLLLTALLLHLLFAPFVTLGGQSLETICLVSLCCLTLLNGQLEDRYSHALLFFIVVPFTAGLFIAIHKFWMKRKKKHSVSYEPLLIIEEQ</sequence>
<name>A0A2P6NL93_9EUKA</name>
<evidence type="ECO:0000256" key="1">
    <source>
        <dbReference type="SAM" id="Phobius"/>
    </source>
</evidence>
<feature type="transmembrane region" description="Helical" evidence="1">
    <location>
        <begin position="806"/>
        <end position="829"/>
    </location>
</feature>
<dbReference type="PANTHER" id="PTHR11319">
    <property type="entry name" value="G PROTEIN-COUPLED RECEPTOR-RELATED"/>
    <property type="match status" value="1"/>
</dbReference>
<dbReference type="PANTHER" id="PTHR11319:SF35">
    <property type="entry name" value="OUTER MEMBRANE PROTEIN PMPC-RELATED"/>
    <property type="match status" value="1"/>
</dbReference>
<evidence type="ECO:0000313" key="2">
    <source>
        <dbReference type="EMBL" id="PRP84727.1"/>
    </source>
</evidence>
<organism evidence="2 3">
    <name type="scientific">Planoprotostelium fungivorum</name>
    <dbReference type="NCBI Taxonomy" id="1890364"/>
    <lineage>
        <taxon>Eukaryota</taxon>
        <taxon>Amoebozoa</taxon>
        <taxon>Evosea</taxon>
        <taxon>Variosea</taxon>
        <taxon>Cavosteliida</taxon>
        <taxon>Cavosteliaceae</taxon>
        <taxon>Planoprotostelium</taxon>
    </lineage>
</organism>
<feature type="transmembrane region" description="Helical" evidence="1">
    <location>
        <begin position="983"/>
        <end position="1001"/>
    </location>
</feature>
<feature type="transmembrane region" description="Helical" evidence="1">
    <location>
        <begin position="769"/>
        <end position="786"/>
    </location>
</feature>
<evidence type="ECO:0000313" key="3">
    <source>
        <dbReference type="Proteomes" id="UP000241769"/>
    </source>
</evidence>
<dbReference type="Proteomes" id="UP000241769">
    <property type="component" value="Unassembled WGS sequence"/>
</dbReference>
<accession>A0A2P6NL93</accession>
<feature type="transmembrane region" description="Helical" evidence="1">
    <location>
        <begin position="722"/>
        <end position="748"/>
    </location>
</feature>
<feature type="transmembrane region" description="Helical" evidence="1">
    <location>
        <begin position="903"/>
        <end position="923"/>
    </location>
</feature>